<feature type="compositionally biased region" description="Pro residues" evidence="1">
    <location>
        <begin position="489"/>
        <end position="498"/>
    </location>
</feature>
<keyword evidence="2" id="KW-1133">Transmembrane helix</keyword>
<gene>
    <name evidence="3" type="ORF">AAE3_LOCUS13681</name>
</gene>
<dbReference type="Gene3D" id="1.20.5.510">
    <property type="entry name" value="Single helix bin"/>
    <property type="match status" value="1"/>
</dbReference>
<evidence type="ECO:0000256" key="1">
    <source>
        <dbReference type="SAM" id="MobiDB-lite"/>
    </source>
</evidence>
<feature type="transmembrane region" description="Helical" evidence="2">
    <location>
        <begin position="332"/>
        <end position="356"/>
    </location>
</feature>
<protein>
    <recommendedName>
        <fullName evidence="5">Transmembrane protein</fullName>
    </recommendedName>
</protein>
<keyword evidence="2" id="KW-0472">Membrane</keyword>
<evidence type="ECO:0000313" key="3">
    <source>
        <dbReference type="EMBL" id="CAA7271440.1"/>
    </source>
</evidence>
<accession>A0A8S0VV54</accession>
<evidence type="ECO:0000313" key="4">
    <source>
        <dbReference type="Proteomes" id="UP000467700"/>
    </source>
</evidence>
<evidence type="ECO:0008006" key="5">
    <source>
        <dbReference type="Google" id="ProtNLM"/>
    </source>
</evidence>
<sequence>MTSRWVMVDDADPIVQYGSGWTAHSNVQDNPGNWGPPFDGTEHTTDTNTTVSLTFTGTSIIVLGKLDGNNATGLPDPYWDCILDGEDIPRSGYSTSFTGHWIFCNRQNIPDGQHTFTLTTSTTGARTISVDQFQYLASSTINIDNAKVQIDTDSVRYSPGWQSDSRYSHTYQTGASAVLDFVGVSLQWYGFVPNAPTANGPSTAGYKIDGGEEVNFTLPGIPAGSPAGGFSNVLIFETSRLSPGRHQLEVTHYGSSTSTPLSVDYIFIQNATIPSGSSTSSTSPSSGTASGSVIPGSSSTTTRSTSGSSTTTSTGTGLPINNGAESEKSTPVGAIIGGVIGGIALLVLIGIFLLLLRRRRRHGGPIVDKSIDGYIPPEMIDLTRPTPYVQDGRDPSTTYSPYSQDGQVSPHSRQGSQQALAQGYSQVQLLNHSQSKVGLVQQGYNPYSPTPTSPLASPAATTSNAASSSSRPDSGELPPPQYSDIAPLRGPPTPPTTVPTPKGTVLAP</sequence>
<dbReference type="OrthoDB" id="3052647at2759"/>
<dbReference type="AlphaFoldDB" id="A0A8S0VV54"/>
<feature type="compositionally biased region" description="Low complexity" evidence="1">
    <location>
        <begin position="275"/>
        <end position="317"/>
    </location>
</feature>
<feature type="region of interest" description="Disordered" evidence="1">
    <location>
        <begin position="441"/>
        <end position="508"/>
    </location>
</feature>
<dbReference type="EMBL" id="CACVBS010000111">
    <property type="protein sequence ID" value="CAA7271440.1"/>
    <property type="molecule type" value="Genomic_DNA"/>
</dbReference>
<keyword evidence="2" id="KW-0812">Transmembrane</keyword>
<comment type="caution">
    <text evidence="3">The sequence shown here is derived from an EMBL/GenBank/DDBJ whole genome shotgun (WGS) entry which is preliminary data.</text>
</comment>
<dbReference type="Proteomes" id="UP000467700">
    <property type="component" value="Unassembled WGS sequence"/>
</dbReference>
<feature type="region of interest" description="Disordered" evidence="1">
    <location>
        <begin position="365"/>
        <end position="421"/>
    </location>
</feature>
<feature type="compositionally biased region" description="Low complexity" evidence="1">
    <location>
        <begin position="453"/>
        <end position="472"/>
    </location>
</feature>
<evidence type="ECO:0000256" key="2">
    <source>
        <dbReference type="SAM" id="Phobius"/>
    </source>
</evidence>
<organism evidence="3 4">
    <name type="scientific">Cyclocybe aegerita</name>
    <name type="common">Black poplar mushroom</name>
    <name type="synonym">Agrocybe aegerita</name>
    <dbReference type="NCBI Taxonomy" id="1973307"/>
    <lineage>
        <taxon>Eukaryota</taxon>
        <taxon>Fungi</taxon>
        <taxon>Dikarya</taxon>
        <taxon>Basidiomycota</taxon>
        <taxon>Agaricomycotina</taxon>
        <taxon>Agaricomycetes</taxon>
        <taxon>Agaricomycetidae</taxon>
        <taxon>Agaricales</taxon>
        <taxon>Agaricineae</taxon>
        <taxon>Bolbitiaceae</taxon>
        <taxon>Cyclocybe</taxon>
    </lineage>
</organism>
<name>A0A8S0VV54_CYCAE</name>
<proteinExistence type="predicted"/>
<feature type="compositionally biased region" description="Polar residues" evidence="1">
    <location>
        <begin position="395"/>
        <end position="421"/>
    </location>
</feature>
<reference evidence="3 4" key="1">
    <citation type="submission" date="2020-01" db="EMBL/GenBank/DDBJ databases">
        <authorList>
            <person name="Gupta K D."/>
        </authorList>
    </citation>
    <scope>NUCLEOTIDE SEQUENCE [LARGE SCALE GENOMIC DNA]</scope>
</reference>
<keyword evidence="4" id="KW-1185">Reference proteome</keyword>
<feature type="region of interest" description="Disordered" evidence="1">
    <location>
        <begin position="275"/>
        <end position="328"/>
    </location>
</feature>
<dbReference type="Gene3D" id="2.60.120.260">
    <property type="entry name" value="Galactose-binding domain-like"/>
    <property type="match status" value="2"/>
</dbReference>